<evidence type="ECO:0000256" key="1">
    <source>
        <dbReference type="SAM" id="SignalP"/>
    </source>
</evidence>
<accession>A0ABR4A1X5</accession>
<keyword evidence="1" id="KW-0732">Signal</keyword>
<dbReference type="EMBL" id="JBEFKJ010000033">
    <property type="protein sequence ID" value="KAL2038357.1"/>
    <property type="molecule type" value="Genomic_DNA"/>
</dbReference>
<organism evidence="2 3">
    <name type="scientific">Stereocaulon virgatum</name>
    <dbReference type="NCBI Taxonomy" id="373712"/>
    <lineage>
        <taxon>Eukaryota</taxon>
        <taxon>Fungi</taxon>
        <taxon>Dikarya</taxon>
        <taxon>Ascomycota</taxon>
        <taxon>Pezizomycotina</taxon>
        <taxon>Lecanoromycetes</taxon>
        <taxon>OSLEUM clade</taxon>
        <taxon>Lecanoromycetidae</taxon>
        <taxon>Lecanorales</taxon>
        <taxon>Lecanorineae</taxon>
        <taxon>Stereocaulaceae</taxon>
        <taxon>Stereocaulon</taxon>
    </lineage>
</organism>
<proteinExistence type="predicted"/>
<evidence type="ECO:0000313" key="2">
    <source>
        <dbReference type="EMBL" id="KAL2038357.1"/>
    </source>
</evidence>
<name>A0ABR4A1X5_9LECA</name>
<comment type="caution">
    <text evidence="2">The sequence shown here is derived from an EMBL/GenBank/DDBJ whole genome shotgun (WGS) entry which is preliminary data.</text>
</comment>
<sequence>MQLSTFCTLITTLFFLSCSSGNSVTINNTLELPLTANTTSSITSINPEHYPVQGTPLVLTAVKPYGPKLPDHAALVCLAGAVVDLAKKIIEEGRDHPLPNGYIFVASHVRVYIQVVQASHFLLRLAKAALEGVEALMEESGGTGERSIKVLVNHVKFGWIGRIVVSSVESGNGPPIPEIEATSAASGVTPTSSSVVVAGRAAPSPNIALINVTSTHNTVNRLTPDHYRIPGTEVYVVIFRPYGRELPHAPTIKLILDAAYSVQHDRAAQGDVQLPMDWRFEGSGLFVSFNSRDFNRPLLSTMQAGLIGLFDLMDEESVVGTKEILFGMGIEDQGDCGSGQINWIDPLNDNVTVGAARSAARRPLGMSALQTDVSATS</sequence>
<protein>
    <submittedName>
        <fullName evidence="2">Uncharacterized protein</fullName>
    </submittedName>
</protein>
<keyword evidence="3" id="KW-1185">Reference proteome</keyword>
<feature type="chain" id="PRO_5046106728" evidence="1">
    <location>
        <begin position="22"/>
        <end position="377"/>
    </location>
</feature>
<gene>
    <name evidence="2" type="ORF">N7G274_009006</name>
</gene>
<evidence type="ECO:0000313" key="3">
    <source>
        <dbReference type="Proteomes" id="UP001590950"/>
    </source>
</evidence>
<dbReference type="Proteomes" id="UP001590950">
    <property type="component" value="Unassembled WGS sequence"/>
</dbReference>
<feature type="signal peptide" evidence="1">
    <location>
        <begin position="1"/>
        <end position="21"/>
    </location>
</feature>
<reference evidence="2 3" key="1">
    <citation type="submission" date="2024-09" db="EMBL/GenBank/DDBJ databases">
        <title>Rethinking Asexuality: The Enigmatic Case of Functional Sexual Genes in Lepraria (Stereocaulaceae).</title>
        <authorList>
            <person name="Doellman M."/>
            <person name="Sun Y."/>
            <person name="Barcenas-Pena A."/>
            <person name="Lumbsch H.T."/>
            <person name="Grewe F."/>
        </authorList>
    </citation>
    <scope>NUCLEOTIDE SEQUENCE [LARGE SCALE GENOMIC DNA]</scope>
    <source>
        <strain evidence="2 3">Mercado 3170</strain>
    </source>
</reference>